<dbReference type="SUPFAM" id="SSF103473">
    <property type="entry name" value="MFS general substrate transporter"/>
    <property type="match status" value="1"/>
</dbReference>
<evidence type="ECO:0000313" key="4">
    <source>
        <dbReference type="EMBL" id="GFN81783.1"/>
    </source>
</evidence>
<proteinExistence type="predicted"/>
<feature type="transmembrane region" description="Helical" evidence="2">
    <location>
        <begin position="107"/>
        <end position="135"/>
    </location>
</feature>
<feature type="transmembrane region" description="Helical" evidence="2">
    <location>
        <begin position="53"/>
        <end position="72"/>
    </location>
</feature>
<dbReference type="AlphaFoldDB" id="A0AAV3YHM1"/>
<dbReference type="PROSITE" id="PS50850">
    <property type="entry name" value="MFS"/>
    <property type="match status" value="1"/>
</dbReference>
<protein>
    <submittedName>
        <fullName evidence="4">Monocarboxylate transporter</fullName>
    </submittedName>
</protein>
<evidence type="ECO:0000259" key="3">
    <source>
        <dbReference type="PROSITE" id="PS50850"/>
    </source>
</evidence>
<dbReference type="Gene3D" id="1.20.1250.20">
    <property type="entry name" value="MFS general substrate transporter like domains"/>
    <property type="match status" value="2"/>
</dbReference>
<feature type="transmembrane region" description="Helical" evidence="2">
    <location>
        <begin position="12"/>
        <end position="33"/>
    </location>
</feature>
<feature type="domain" description="Major facilitator superfamily (MFS) profile" evidence="3">
    <location>
        <begin position="15"/>
        <end position="561"/>
    </location>
</feature>
<dbReference type="Pfam" id="PF07690">
    <property type="entry name" value="MFS_1"/>
    <property type="match status" value="2"/>
</dbReference>
<gene>
    <name evidence="4" type="ORF">PoB_000828900</name>
</gene>
<dbReference type="InterPro" id="IPR050327">
    <property type="entry name" value="Proton-linked_MCT"/>
</dbReference>
<keyword evidence="2" id="KW-1133">Transmembrane helix</keyword>
<evidence type="ECO:0000313" key="5">
    <source>
        <dbReference type="Proteomes" id="UP000735302"/>
    </source>
</evidence>
<dbReference type="InterPro" id="IPR036259">
    <property type="entry name" value="MFS_trans_sf"/>
</dbReference>
<reference evidence="4 5" key="1">
    <citation type="journal article" date="2021" name="Elife">
        <title>Chloroplast acquisition without the gene transfer in kleptoplastic sea slugs, Plakobranchus ocellatus.</title>
        <authorList>
            <person name="Maeda T."/>
            <person name="Takahashi S."/>
            <person name="Yoshida T."/>
            <person name="Shimamura S."/>
            <person name="Takaki Y."/>
            <person name="Nagai Y."/>
            <person name="Toyoda A."/>
            <person name="Suzuki Y."/>
            <person name="Arimoto A."/>
            <person name="Ishii H."/>
            <person name="Satoh N."/>
            <person name="Nishiyama T."/>
            <person name="Hasebe M."/>
            <person name="Maruyama T."/>
            <person name="Minagawa J."/>
            <person name="Obokata J."/>
            <person name="Shigenobu S."/>
        </authorList>
    </citation>
    <scope>NUCLEOTIDE SEQUENCE [LARGE SCALE GENOMIC DNA]</scope>
</reference>
<comment type="caution">
    <text evidence="4">The sequence shown here is derived from an EMBL/GenBank/DDBJ whole genome shotgun (WGS) entry which is preliminary data.</text>
</comment>
<name>A0AAV3YHM1_9GAST</name>
<dbReference type="EMBL" id="BLXT01000945">
    <property type="protein sequence ID" value="GFN81783.1"/>
    <property type="molecule type" value="Genomic_DNA"/>
</dbReference>
<feature type="transmembrane region" description="Helical" evidence="2">
    <location>
        <begin position="170"/>
        <end position="191"/>
    </location>
</feature>
<evidence type="ECO:0000256" key="1">
    <source>
        <dbReference type="ARBA" id="ARBA00004141"/>
    </source>
</evidence>
<accession>A0AAV3YHM1</accession>
<comment type="subcellular location">
    <subcellularLocation>
        <location evidence="1">Membrane</location>
        <topology evidence="1">Multi-pass membrane protein</topology>
    </subcellularLocation>
</comment>
<dbReference type="InterPro" id="IPR020846">
    <property type="entry name" value="MFS_dom"/>
</dbReference>
<feature type="transmembrane region" description="Helical" evidence="2">
    <location>
        <begin position="442"/>
        <end position="461"/>
    </location>
</feature>
<feature type="transmembrane region" description="Helical" evidence="2">
    <location>
        <begin position="79"/>
        <end position="101"/>
    </location>
</feature>
<keyword evidence="2" id="KW-0472">Membrane</keyword>
<dbReference type="PANTHER" id="PTHR11360:SF284">
    <property type="entry name" value="EG:103B4.3 PROTEIN-RELATED"/>
    <property type="match status" value="1"/>
</dbReference>
<keyword evidence="5" id="KW-1185">Reference proteome</keyword>
<evidence type="ECO:0000256" key="2">
    <source>
        <dbReference type="SAM" id="Phobius"/>
    </source>
</evidence>
<dbReference type="GO" id="GO:0008028">
    <property type="term" value="F:monocarboxylic acid transmembrane transporter activity"/>
    <property type="evidence" value="ECO:0007669"/>
    <property type="project" value="TreeGrafter"/>
</dbReference>
<sequence>MTSKSVSSAPDGGWGWVIVFCSFVIHFLGPGMLLSLSVMYVSWLEEFDSSRGLTSWTVSLCFAVFLIEGPLVATMVSRFGYRAAVIFGALLYCLGFCLSFFAASITTLIICIGGISGVGCGFLYLPAIALVAIYFEKRRSLALGLATSGTGIGSFVLAPVYHWLITTFGWRGSLLIAGGVQLNLCAVGLLMRPLNVSVSEKISMKYNSQQDVAVRESLLEEERHSKDNHDCTQRFATHLQTNGKMPCTDLHSEHLSYQVLLTNGDSKKSVGSMSHLPPPYGAQGRQFSSVSELHRKHEPQSNGTENNHLAMNVLMSGSLHSLSMIDPAGTGVRPGDSTRSVHHYENDSLNTQGPEKSCLQVFLSVFSNFTLLKRPDFLVFIISNVLTNLSYLMPALYMVDRATANGIEKGSAAMLVSIFGAGNVIGRLFCGVLGDHNIVNRTVLYILVLAVCGLATCLSPLCGSSVPLHALYAFIFGTTIGAFTTMVPMVTVDIVGVSLVGQAYGVVLLFSGIPGALGPPLAGLVYDWTGNFTAAFVLHGMFVLISALVLLPVVLLKPLKK</sequence>
<organism evidence="4 5">
    <name type="scientific">Plakobranchus ocellatus</name>
    <dbReference type="NCBI Taxonomy" id="259542"/>
    <lineage>
        <taxon>Eukaryota</taxon>
        <taxon>Metazoa</taxon>
        <taxon>Spiralia</taxon>
        <taxon>Lophotrochozoa</taxon>
        <taxon>Mollusca</taxon>
        <taxon>Gastropoda</taxon>
        <taxon>Heterobranchia</taxon>
        <taxon>Euthyneura</taxon>
        <taxon>Panpulmonata</taxon>
        <taxon>Sacoglossa</taxon>
        <taxon>Placobranchoidea</taxon>
        <taxon>Plakobranchidae</taxon>
        <taxon>Plakobranchus</taxon>
    </lineage>
</organism>
<feature type="transmembrane region" description="Helical" evidence="2">
    <location>
        <begin position="142"/>
        <end position="164"/>
    </location>
</feature>
<dbReference type="PANTHER" id="PTHR11360">
    <property type="entry name" value="MONOCARBOXYLATE TRANSPORTER"/>
    <property type="match status" value="1"/>
</dbReference>
<dbReference type="CDD" id="cd17352">
    <property type="entry name" value="MFS_MCT_SLC16"/>
    <property type="match status" value="1"/>
</dbReference>
<feature type="transmembrane region" description="Helical" evidence="2">
    <location>
        <begin position="494"/>
        <end position="513"/>
    </location>
</feature>
<feature type="transmembrane region" description="Helical" evidence="2">
    <location>
        <begin position="467"/>
        <end position="487"/>
    </location>
</feature>
<feature type="transmembrane region" description="Helical" evidence="2">
    <location>
        <begin position="377"/>
        <end position="399"/>
    </location>
</feature>
<dbReference type="InterPro" id="IPR011701">
    <property type="entry name" value="MFS"/>
</dbReference>
<feature type="transmembrane region" description="Helical" evidence="2">
    <location>
        <begin position="411"/>
        <end position="430"/>
    </location>
</feature>
<dbReference type="Proteomes" id="UP000735302">
    <property type="component" value="Unassembled WGS sequence"/>
</dbReference>
<dbReference type="GO" id="GO:0016020">
    <property type="term" value="C:membrane"/>
    <property type="evidence" value="ECO:0007669"/>
    <property type="project" value="UniProtKB-SubCell"/>
</dbReference>
<feature type="transmembrane region" description="Helical" evidence="2">
    <location>
        <begin position="533"/>
        <end position="556"/>
    </location>
</feature>
<keyword evidence="2" id="KW-0812">Transmembrane</keyword>